<evidence type="ECO:0000256" key="6">
    <source>
        <dbReference type="ARBA" id="ARBA00023235"/>
    </source>
</evidence>
<keyword evidence="6" id="KW-0413">Isomerase</keyword>
<dbReference type="EC" id="5.6.2.1" evidence="3"/>
<evidence type="ECO:0000259" key="8">
    <source>
        <dbReference type="PROSITE" id="PS52039"/>
    </source>
</evidence>
<evidence type="ECO:0000256" key="3">
    <source>
        <dbReference type="ARBA" id="ARBA00012891"/>
    </source>
</evidence>
<dbReference type="GO" id="GO:0003677">
    <property type="term" value="F:DNA binding"/>
    <property type="evidence" value="ECO:0007669"/>
    <property type="project" value="UniProtKB-KW"/>
</dbReference>
<dbReference type="InterPro" id="IPR023405">
    <property type="entry name" value="Topo_IA_core_domain"/>
</dbReference>
<dbReference type="InterPro" id="IPR006171">
    <property type="entry name" value="TOPRIM_dom"/>
</dbReference>
<name>A0A6C0FGC6_9ZZZZ</name>
<dbReference type="Pfam" id="PF01131">
    <property type="entry name" value="Topoisom_bac"/>
    <property type="match status" value="1"/>
</dbReference>
<dbReference type="InterPro" id="IPR013824">
    <property type="entry name" value="Topo_IA_cen_sub1"/>
</dbReference>
<evidence type="ECO:0000256" key="2">
    <source>
        <dbReference type="ARBA" id="ARBA00009446"/>
    </source>
</evidence>
<dbReference type="CDD" id="cd00186">
    <property type="entry name" value="TOP1Ac"/>
    <property type="match status" value="1"/>
</dbReference>
<dbReference type="InterPro" id="IPR023406">
    <property type="entry name" value="Topo_IA_AS"/>
</dbReference>
<dbReference type="InterPro" id="IPR013826">
    <property type="entry name" value="Topo_IA_cen_sub3"/>
</dbReference>
<dbReference type="Gene3D" id="1.10.460.10">
    <property type="entry name" value="Topoisomerase I, domain 2"/>
    <property type="match status" value="2"/>
</dbReference>
<dbReference type="Gene3D" id="3.40.50.140">
    <property type="match status" value="1"/>
</dbReference>
<proteinExistence type="inferred from homology"/>
<dbReference type="PROSITE" id="PS52039">
    <property type="entry name" value="TOPO_IA_2"/>
    <property type="match status" value="1"/>
</dbReference>
<organism evidence="9">
    <name type="scientific">viral metagenome</name>
    <dbReference type="NCBI Taxonomy" id="1070528"/>
    <lineage>
        <taxon>unclassified sequences</taxon>
        <taxon>metagenomes</taxon>
        <taxon>organismal metagenomes</taxon>
    </lineage>
</organism>
<keyword evidence="5" id="KW-0238">DNA-binding</keyword>
<dbReference type="SMART" id="SM00437">
    <property type="entry name" value="TOP1Ac"/>
    <property type="match status" value="1"/>
</dbReference>
<dbReference type="PROSITE" id="PS50880">
    <property type="entry name" value="TOPRIM"/>
    <property type="match status" value="1"/>
</dbReference>
<evidence type="ECO:0000259" key="7">
    <source>
        <dbReference type="PROSITE" id="PS50880"/>
    </source>
</evidence>
<dbReference type="InterPro" id="IPR003602">
    <property type="entry name" value="Topo_IA_DNA-bd_dom"/>
</dbReference>
<dbReference type="GO" id="GO:0006265">
    <property type="term" value="P:DNA topological change"/>
    <property type="evidence" value="ECO:0007669"/>
    <property type="project" value="InterPro"/>
</dbReference>
<dbReference type="PANTHER" id="PTHR42785">
    <property type="entry name" value="DNA TOPOISOMERASE, TYPE IA, CORE"/>
    <property type="match status" value="1"/>
</dbReference>
<accession>A0A6C0FGC6</accession>
<feature type="domain" description="Topo IA-type catalytic" evidence="8">
    <location>
        <begin position="146"/>
        <end position="595"/>
    </location>
</feature>
<dbReference type="SMART" id="SM00436">
    <property type="entry name" value="TOP1Bc"/>
    <property type="match status" value="1"/>
</dbReference>
<protein>
    <recommendedName>
        <fullName evidence="3">DNA topoisomerase</fullName>
        <ecNumber evidence="3">5.6.2.1</ecNumber>
    </recommendedName>
</protein>
<dbReference type="InterPro" id="IPR003601">
    <property type="entry name" value="Topo_IA_2"/>
</dbReference>
<dbReference type="Gene3D" id="1.10.290.10">
    <property type="entry name" value="Topoisomerase I, domain 4"/>
    <property type="match status" value="1"/>
</dbReference>
<comment type="similarity">
    <text evidence="2">Belongs to the type IA topoisomerase family.</text>
</comment>
<comment type="catalytic activity">
    <reaction evidence="1">
        <text>ATP-independent breakage of single-stranded DNA, followed by passage and rejoining.</text>
        <dbReference type="EC" id="5.6.2.1"/>
    </reaction>
</comment>
<dbReference type="AlphaFoldDB" id="A0A6C0FGC6"/>
<dbReference type="PRINTS" id="PR00417">
    <property type="entry name" value="PRTPISMRASEI"/>
</dbReference>
<dbReference type="InterPro" id="IPR013497">
    <property type="entry name" value="Topo_IA_cen"/>
</dbReference>
<evidence type="ECO:0000313" key="9">
    <source>
        <dbReference type="EMBL" id="QHT38075.1"/>
    </source>
</evidence>
<dbReference type="SMART" id="SM00493">
    <property type="entry name" value="TOPRIM"/>
    <property type="match status" value="1"/>
</dbReference>
<dbReference type="InterPro" id="IPR000380">
    <property type="entry name" value="Topo_IA"/>
</dbReference>
<dbReference type="Gene3D" id="2.70.20.10">
    <property type="entry name" value="Topoisomerase I, domain 3"/>
    <property type="match status" value="1"/>
</dbReference>
<feature type="domain" description="Toprim" evidence="7">
    <location>
        <begin position="20"/>
        <end position="131"/>
    </location>
</feature>
<dbReference type="GO" id="GO:0003917">
    <property type="term" value="F:DNA topoisomerase type I (single strand cut, ATP-independent) activity"/>
    <property type="evidence" value="ECO:0007669"/>
    <property type="project" value="UniProtKB-EC"/>
</dbReference>
<dbReference type="Pfam" id="PF01751">
    <property type="entry name" value="Toprim"/>
    <property type="match status" value="1"/>
</dbReference>
<evidence type="ECO:0000256" key="1">
    <source>
        <dbReference type="ARBA" id="ARBA00000213"/>
    </source>
</evidence>
<reference evidence="9" key="1">
    <citation type="journal article" date="2020" name="Nature">
        <title>Giant virus diversity and host interactions through global metagenomics.</title>
        <authorList>
            <person name="Schulz F."/>
            <person name="Roux S."/>
            <person name="Paez-Espino D."/>
            <person name="Jungbluth S."/>
            <person name="Walsh D.A."/>
            <person name="Denef V.J."/>
            <person name="McMahon K.D."/>
            <person name="Konstantinidis K.T."/>
            <person name="Eloe-Fadrosh E.A."/>
            <person name="Kyrpides N.C."/>
            <person name="Woyke T."/>
        </authorList>
    </citation>
    <scope>NUCLEOTIDE SEQUENCE</scope>
    <source>
        <strain evidence="9">GVMAG-S-ERX556049-19</strain>
    </source>
</reference>
<sequence length="785" mass="91510">MPPKYYKSKKIQSNNFSNAKYLIIVESPSKCAKIEHFLGIDYCCIASKGHLRQLKGLKSIDTKKTFQPTFSIIDEKKSHIESMKSFIYKFKQEQIFLATDDDREGEAIAWHICEIFDLPLSTPRIIFHEITKNAIIESLQRPTKINMDLVKAQHARQVLDVIVGYKISPFLWKYLYNNKDNSLSAGRCQTPALRLIYENDQEKKDDVDKSYKVCGNFTDKNLLFHLSKNIDNEEAVEKFLNDSIGFQHKLKLGKNSKLSKNPPIPFCTSKLLQTASNTLQMSPKETMNICQELYQNGHITYMRTESKQYSQQFLDKASKYIETTFFSKKYIGNHDRLVNKNSNNPHEAIRVTQLELKTIPGSSNNRTISLYKLIWRNSVESCMSQGNYENQVIEINSPNKDNYIHNVEIPLFLGWKIVQQKENILEIQNSLRSLILYFQSLEEANETINYKEITAEVHVKNNHSYYTEAGLINKLESLEIGRPSTYSTIIETLKDRGYVKKQNYEGIEVECNNYVLEDKKIKLNKIKKFFGAEKNKLFIQPIGKLALEFLVENFDSVFTYEYTKTMENKLDLISNKEIDDWATICKECYNELKTLSSSMKNLEKKSYPICENYEFIFEKYGPVIKHLKEDGEIEYIQGNKQLSIDIDKLKDGKYSLEELKDPGDICLGKYEDHDIFIKHGRYGYYAEWNDKRESIKSIDKPISDITLLDITEFLKNKTKNETNILRELTENANIRKGKYGAYVFYKTATMKKPSFLNIKKCPHGFLNCEKSILIEWINKEYKINI</sequence>
<evidence type="ECO:0000256" key="5">
    <source>
        <dbReference type="ARBA" id="ARBA00023125"/>
    </source>
</evidence>
<dbReference type="SUPFAM" id="SSF56712">
    <property type="entry name" value="Prokaryotic type I DNA topoisomerase"/>
    <property type="match status" value="1"/>
</dbReference>
<keyword evidence="4" id="KW-0799">Topoisomerase</keyword>
<dbReference type="EMBL" id="MN738825">
    <property type="protein sequence ID" value="QHT38075.1"/>
    <property type="molecule type" value="Genomic_DNA"/>
</dbReference>
<evidence type="ECO:0000256" key="4">
    <source>
        <dbReference type="ARBA" id="ARBA00023029"/>
    </source>
</evidence>
<dbReference type="PANTHER" id="PTHR42785:SF1">
    <property type="entry name" value="DNA TOPOISOMERASE"/>
    <property type="match status" value="1"/>
</dbReference>
<dbReference type="PROSITE" id="PS00396">
    <property type="entry name" value="TOPO_IA_1"/>
    <property type="match status" value="1"/>
</dbReference>
<dbReference type="InterPro" id="IPR013825">
    <property type="entry name" value="Topo_IA_cen_sub2"/>
</dbReference>